<dbReference type="CDD" id="cd03073">
    <property type="entry name" value="PDI_b'_ERp72_ERp57"/>
    <property type="match status" value="1"/>
</dbReference>
<evidence type="ECO:0000256" key="11">
    <source>
        <dbReference type="PIRSR" id="PIRSR605792-51"/>
    </source>
</evidence>
<dbReference type="FunFam" id="3.40.30.10:FF:000077">
    <property type="entry name" value="Protein disulfide-isomerase"/>
    <property type="match status" value="1"/>
</dbReference>
<dbReference type="InterPro" id="IPR005792">
    <property type="entry name" value="Prot_disulphide_isomerase"/>
</dbReference>
<evidence type="ECO:0000256" key="4">
    <source>
        <dbReference type="ARBA" id="ARBA00012723"/>
    </source>
</evidence>
<evidence type="ECO:0000256" key="2">
    <source>
        <dbReference type="ARBA" id="ARBA00004319"/>
    </source>
</evidence>
<keyword evidence="6" id="KW-0677">Repeat</keyword>
<dbReference type="FunFam" id="3.40.30.10:FF:000045">
    <property type="entry name" value="Disulfide-isomerase A3"/>
    <property type="match status" value="1"/>
</dbReference>
<evidence type="ECO:0000313" key="15">
    <source>
        <dbReference type="EMBL" id="GBO99244.1"/>
    </source>
</evidence>
<comment type="similarity">
    <text evidence="3 12">Belongs to the protein disulfide isomerase family.</text>
</comment>
<sequence length="528" mass="59506">MDSCKLRGITGAHCSLKLYESFEFPPFEHGGYACARLLMKRPMNEITDLVLVSLCRSAEEDVLELSDSDFSSVIEQHDTALVMFYAPWCGHCKKLKPEYALAAGILKNDDPPVTLAKVDCTDAGKSTCEKFSVSGYPTLKIFRKGELSQEYNGPRESNGIVKYMRAQVGPSSKELRTAEDFEAFIGKDDVVVVGFFEKETDLKAHFLKTADSMREQMTFAHSTSNAVLDKAGYKDSVVLYRPKRLQNKFEDSVVVYKGDPETYSLKAFIKENYHGLVGIRQKDNAQEFTNPLIVAYYDVDYVKNPKGTNYWRNRVLKAATELKDVTFAVSDKDEFMHELNEYGIDFAKGDKPLVAGRDKDSNKFVMSKEFSIENLREFAQDMVAGKLEAFIKSEPLPDANAGPVKVAVGKNFKELVTDSGRDALVEFYAPWCGHCQKLAPVWDELAEKLKDEDVDIVKLDATANDWPKSLYEVSGFPTIYWKPADASKKPVRYNGGRGVDDFIKYISEQATNELKAWDRKGKAKKEEL</sequence>
<dbReference type="OrthoDB" id="427280at2759"/>
<proteinExistence type="inferred from homology"/>
<dbReference type="InterPro" id="IPR005788">
    <property type="entry name" value="PDI_thioredoxin-like_dom"/>
</dbReference>
<dbReference type="FunFam" id="3.40.30.10:FF:000303">
    <property type="entry name" value="Protein disulfide-isomerase"/>
    <property type="match status" value="1"/>
</dbReference>
<dbReference type="NCBIfam" id="TIGR01130">
    <property type="entry name" value="ER_PDI_fam"/>
    <property type="match status" value="1"/>
</dbReference>
<dbReference type="Pfam" id="PF13848">
    <property type="entry name" value="Thioredoxin_6"/>
    <property type="match status" value="1"/>
</dbReference>
<dbReference type="CDD" id="cd02995">
    <property type="entry name" value="PDI_a_PDI_a'_C"/>
    <property type="match status" value="1"/>
</dbReference>
<dbReference type="InterPro" id="IPR013766">
    <property type="entry name" value="Thioredoxin_domain"/>
</dbReference>
<accession>A0A4C1SAW5</accession>
<evidence type="ECO:0000256" key="8">
    <source>
        <dbReference type="ARBA" id="ARBA00023157"/>
    </source>
</evidence>
<keyword evidence="9 13" id="KW-0413">Isomerase</keyword>
<dbReference type="InterPro" id="IPR036249">
    <property type="entry name" value="Thioredoxin-like_sf"/>
</dbReference>
<dbReference type="GO" id="GO:0034976">
    <property type="term" value="P:response to endoplasmic reticulum stress"/>
    <property type="evidence" value="ECO:0007669"/>
    <property type="project" value="TreeGrafter"/>
</dbReference>
<comment type="catalytic activity">
    <reaction evidence="1 13">
        <text>Catalyzes the rearrangement of -S-S- bonds in proteins.</text>
        <dbReference type="EC" id="5.3.4.1"/>
    </reaction>
</comment>
<gene>
    <name evidence="15" type="primary">PDIA3</name>
    <name evidence="15" type="ORF">EVAR_521_1</name>
</gene>
<evidence type="ECO:0000256" key="1">
    <source>
        <dbReference type="ARBA" id="ARBA00001182"/>
    </source>
</evidence>
<dbReference type="CDD" id="cd02997">
    <property type="entry name" value="PDI_a_PDIR"/>
    <property type="match status" value="1"/>
</dbReference>
<dbReference type="GO" id="GO:0005788">
    <property type="term" value="C:endoplasmic reticulum lumen"/>
    <property type="evidence" value="ECO:0007669"/>
    <property type="project" value="UniProtKB-SubCell"/>
</dbReference>
<dbReference type="EMBL" id="BGZK01000002">
    <property type="protein sequence ID" value="GBO99244.1"/>
    <property type="molecule type" value="Genomic_DNA"/>
</dbReference>
<feature type="domain" description="Thioredoxin" evidence="14">
    <location>
        <begin position="390"/>
        <end position="511"/>
    </location>
</feature>
<keyword evidence="8 11" id="KW-1015">Disulfide bond</keyword>
<dbReference type="PROSITE" id="PS51352">
    <property type="entry name" value="THIOREDOXIN_2"/>
    <property type="match status" value="2"/>
</dbReference>
<keyword evidence="7" id="KW-0256">Endoplasmic reticulum</keyword>
<dbReference type="InterPro" id="IPR046374">
    <property type="entry name" value="PDI_a_PDIR"/>
</dbReference>
<dbReference type="FunFam" id="3.40.30.10:FF:000017">
    <property type="entry name" value="Protein disulfide-isomerase A4"/>
    <property type="match status" value="1"/>
</dbReference>
<dbReference type="GO" id="GO:0003756">
    <property type="term" value="F:protein disulfide isomerase activity"/>
    <property type="evidence" value="ECO:0007669"/>
    <property type="project" value="UniProtKB-EC"/>
</dbReference>
<evidence type="ECO:0000256" key="12">
    <source>
        <dbReference type="RuleBase" id="RU004208"/>
    </source>
</evidence>
<evidence type="ECO:0000256" key="10">
    <source>
        <dbReference type="ARBA" id="ARBA00023284"/>
    </source>
</evidence>
<name>A0A4C1SAW5_EUMVA</name>
<keyword evidence="16" id="KW-1185">Reference proteome</keyword>
<reference evidence="15 16" key="1">
    <citation type="journal article" date="2019" name="Commun. Biol.">
        <title>The bagworm genome reveals a unique fibroin gene that provides high tensile strength.</title>
        <authorList>
            <person name="Kono N."/>
            <person name="Nakamura H."/>
            <person name="Ohtoshi R."/>
            <person name="Tomita M."/>
            <person name="Numata K."/>
            <person name="Arakawa K."/>
        </authorList>
    </citation>
    <scope>NUCLEOTIDE SEQUENCE [LARGE SCALE GENOMIC DNA]</scope>
</reference>
<evidence type="ECO:0000256" key="5">
    <source>
        <dbReference type="ARBA" id="ARBA00022729"/>
    </source>
</evidence>
<evidence type="ECO:0000256" key="7">
    <source>
        <dbReference type="ARBA" id="ARBA00022824"/>
    </source>
</evidence>
<evidence type="ECO:0000313" key="16">
    <source>
        <dbReference type="Proteomes" id="UP000299102"/>
    </source>
</evidence>
<dbReference type="GO" id="GO:0006457">
    <property type="term" value="P:protein folding"/>
    <property type="evidence" value="ECO:0007669"/>
    <property type="project" value="TreeGrafter"/>
</dbReference>
<dbReference type="Proteomes" id="UP000299102">
    <property type="component" value="Unassembled WGS sequence"/>
</dbReference>
<dbReference type="AlphaFoldDB" id="A0A4C1SAW5"/>
<organism evidence="15 16">
    <name type="scientific">Eumeta variegata</name>
    <name type="common">Bagworm moth</name>
    <name type="synonym">Eumeta japonica</name>
    <dbReference type="NCBI Taxonomy" id="151549"/>
    <lineage>
        <taxon>Eukaryota</taxon>
        <taxon>Metazoa</taxon>
        <taxon>Ecdysozoa</taxon>
        <taxon>Arthropoda</taxon>
        <taxon>Hexapoda</taxon>
        <taxon>Insecta</taxon>
        <taxon>Pterygota</taxon>
        <taxon>Neoptera</taxon>
        <taxon>Endopterygota</taxon>
        <taxon>Lepidoptera</taxon>
        <taxon>Glossata</taxon>
        <taxon>Ditrysia</taxon>
        <taxon>Tineoidea</taxon>
        <taxon>Psychidae</taxon>
        <taxon>Oiketicinae</taxon>
        <taxon>Eumeta</taxon>
    </lineage>
</organism>
<dbReference type="PANTHER" id="PTHR18929">
    <property type="entry name" value="PROTEIN DISULFIDE ISOMERASE"/>
    <property type="match status" value="1"/>
</dbReference>
<keyword evidence="5" id="KW-0732">Signal</keyword>
<evidence type="ECO:0000256" key="13">
    <source>
        <dbReference type="RuleBase" id="RU361130"/>
    </source>
</evidence>
<dbReference type="NCBIfam" id="TIGR01126">
    <property type="entry name" value="pdi_dom"/>
    <property type="match status" value="2"/>
</dbReference>
<dbReference type="PRINTS" id="PR00421">
    <property type="entry name" value="THIOREDOXIN"/>
</dbReference>
<feature type="domain" description="Thioredoxin" evidence="14">
    <location>
        <begin position="52"/>
        <end position="169"/>
    </location>
</feature>
<comment type="caution">
    <text evidence="15">The sequence shown here is derived from an EMBL/GenBank/DDBJ whole genome shotgun (WGS) entry which is preliminary data.</text>
</comment>
<feature type="disulfide bond" description="Redox-active" evidence="11">
    <location>
        <begin position="432"/>
        <end position="435"/>
    </location>
</feature>
<keyword evidence="10 11" id="KW-0676">Redox-active center</keyword>
<dbReference type="PROSITE" id="PS00194">
    <property type="entry name" value="THIOREDOXIN_1"/>
    <property type="match status" value="2"/>
</dbReference>
<dbReference type="Gene3D" id="3.40.30.10">
    <property type="entry name" value="Glutaredoxin"/>
    <property type="match status" value="4"/>
</dbReference>
<dbReference type="PANTHER" id="PTHR18929:SF132">
    <property type="entry name" value="PROTEIN DISULFIDE-ISOMERASE A3"/>
    <property type="match status" value="1"/>
</dbReference>
<evidence type="ECO:0000259" key="14">
    <source>
        <dbReference type="PROSITE" id="PS51352"/>
    </source>
</evidence>
<evidence type="ECO:0000256" key="9">
    <source>
        <dbReference type="ARBA" id="ARBA00023235"/>
    </source>
</evidence>
<evidence type="ECO:0000256" key="6">
    <source>
        <dbReference type="ARBA" id="ARBA00022737"/>
    </source>
</evidence>
<dbReference type="SUPFAM" id="SSF52833">
    <property type="entry name" value="Thioredoxin-like"/>
    <property type="match status" value="3"/>
</dbReference>
<comment type="subcellular location">
    <subcellularLocation>
        <location evidence="2">Endoplasmic reticulum lumen</location>
    </subcellularLocation>
</comment>
<dbReference type="Pfam" id="PF00085">
    <property type="entry name" value="Thioredoxin"/>
    <property type="match status" value="2"/>
</dbReference>
<dbReference type="InterPro" id="IPR017937">
    <property type="entry name" value="Thioredoxin_CS"/>
</dbReference>
<evidence type="ECO:0000256" key="3">
    <source>
        <dbReference type="ARBA" id="ARBA00006347"/>
    </source>
</evidence>
<protein>
    <recommendedName>
        <fullName evidence="4 13">Protein disulfide-isomerase</fullName>
        <ecNumber evidence="4 13">5.3.4.1</ecNumber>
    </recommendedName>
</protein>
<dbReference type="EC" id="5.3.4.1" evidence="4 13"/>
<feature type="disulfide bond" description="Redox-active" evidence="11">
    <location>
        <begin position="89"/>
        <end position="92"/>
    </location>
</feature>
<dbReference type="STRING" id="151549.A0A4C1SAW5"/>